<evidence type="ECO:0000313" key="4">
    <source>
        <dbReference type="Proteomes" id="UP000191554"/>
    </source>
</evidence>
<dbReference type="GO" id="GO:0006355">
    <property type="term" value="P:regulation of DNA-templated transcription"/>
    <property type="evidence" value="ECO:0007669"/>
    <property type="project" value="InterPro"/>
</dbReference>
<evidence type="ECO:0000256" key="1">
    <source>
        <dbReference type="ARBA" id="ARBA00023163"/>
    </source>
</evidence>
<reference evidence="3 4" key="1">
    <citation type="submission" date="2017-03" db="EMBL/GenBank/DDBJ databases">
        <title>Genome sequence of Clostridium hungatei DSM 14427.</title>
        <authorList>
            <person name="Poehlein A."/>
            <person name="Daniel R."/>
        </authorList>
    </citation>
    <scope>NUCLEOTIDE SEQUENCE [LARGE SCALE GENOMIC DNA]</scope>
    <source>
        <strain evidence="3 4">DSM 14427</strain>
    </source>
</reference>
<dbReference type="RefSeq" id="WP_165755625.1">
    <property type="nucleotide sequence ID" value="NZ_MZGX01000002.1"/>
</dbReference>
<dbReference type="SUPFAM" id="SSF50104">
    <property type="entry name" value="Translation proteins SH3-like domain"/>
    <property type="match status" value="1"/>
</dbReference>
<keyword evidence="1" id="KW-0804">Transcription</keyword>
<proteinExistence type="predicted"/>
<keyword evidence="4" id="KW-1185">Reference proteome</keyword>
<accession>A0A1V4SPW0</accession>
<dbReference type="InterPro" id="IPR047663">
    <property type="entry name" value="Transcription_antiterm_LoaP"/>
</dbReference>
<dbReference type="SUPFAM" id="SSF82679">
    <property type="entry name" value="N-utilization substance G protein NusG, N-terminal domain"/>
    <property type="match status" value="1"/>
</dbReference>
<dbReference type="Gene3D" id="3.30.70.940">
    <property type="entry name" value="NusG, N-terminal domain"/>
    <property type="match status" value="1"/>
</dbReference>
<comment type="caution">
    <text evidence="3">The sequence shown here is derived from an EMBL/GenBank/DDBJ whole genome shotgun (WGS) entry which is preliminary data.</text>
</comment>
<name>A0A1V4SPW0_RUMHU</name>
<dbReference type="InterPro" id="IPR014722">
    <property type="entry name" value="Rib_uL2_dom2"/>
</dbReference>
<dbReference type="NCBIfam" id="NF033641">
    <property type="entry name" value="antiterm_LoaP"/>
    <property type="match status" value="1"/>
</dbReference>
<dbReference type="STRING" id="48256.CLHUN_03750"/>
<sequence>MGNWFVFIVQTGQEQKACDFLNKLLNREESTAFIPQVELIFKSSKYIRKELKPMFPGYVFTDSVLDEKEFVSEAFRYVKFSNCIFKLLGNQSYNYMTISEAEKNYLLDFCNDRYVAEESQGFIIGDNVFINSGPLKGKESIIKRIDRHKRRAEIEITCLGDIRRVGVSLEIISKMF</sequence>
<protein>
    <recommendedName>
        <fullName evidence="2">NusG-like N-terminal domain-containing protein</fullName>
    </recommendedName>
</protein>
<feature type="domain" description="NusG-like N-terminal" evidence="2">
    <location>
        <begin position="3"/>
        <end position="102"/>
    </location>
</feature>
<dbReference type="Pfam" id="PF02357">
    <property type="entry name" value="NusG"/>
    <property type="match status" value="1"/>
</dbReference>
<dbReference type="CDD" id="cd06091">
    <property type="entry name" value="KOW_NusG"/>
    <property type="match status" value="1"/>
</dbReference>
<evidence type="ECO:0000259" key="2">
    <source>
        <dbReference type="Pfam" id="PF02357"/>
    </source>
</evidence>
<dbReference type="InterPro" id="IPR006645">
    <property type="entry name" value="NGN-like_dom"/>
</dbReference>
<gene>
    <name evidence="3" type="ORF">CLHUN_03750</name>
</gene>
<dbReference type="CDD" id="cd08000">
    <property type="entry name" value="NGN"/>
    <property type="match status" value="1"/>
</dbReference>
<dbReference type="Proteomes" id="UP000191554">
    <property type="component" value="Unassembled WGS sequence"/>
</dbReference>
<dbReference type="InterPro" id="IPR008991">
    <property type="entry name" value="Translation_prot_SH3-like_sf"/>
</dbReference>
<dbReference type="GO" id="GO:0006354">
    <property type="term" value="P:DNA-templated transcription elongation"/>
    <property type="evidence" value="ECO:0007669"/>
    <property type="project" value="InterPro"/>
</dbReference>
<dbReference type="AlphaFoldDB" id="A0A1V4SPW0"/>
<dbReference type="InterPro" id="IPR036735">
    <property type="entry name" value="NGN_dom_sf"/>
</dbReference>
<organism evidence="3 4">
    <name type="scientific">Ruminiclostridium hungatei</name>
    <name type="common">Clostridium hungatei</name>
    <dbReference type="NCBI Taxonomy" id="48256"/>
    <lineage>
        <taxon>Bacteria</taxon>
        <taxon>Bacillati</taxon>
        <taxon>Bacillota</taxon>
        <taxon>Clostridia</taxon>
        <taxon>Eubacteriales</taxon>
        <taxon>Oscillospiraceae</taxon>
        <taxon>Ruminiclostridium</taxon>
    </lineage>
</organism>
<dbReference type="EMBL" id="MZGX01000002">
    <property type="protein sequence ID" value="OPX45902.1"/>
    <property type="molecule type" value="Genomic_DNA"/>
</dbReference>
<dbReference type="Gene3D" id="2.30.30.30">
    <property type="match status" value="1"/>
</dbReference>
<evidence type="ECO:0000313" key="3">
    <source>
        <dbReference type="EMBL" id="OPX45902.1"/>
    </source>
</evidence>